<accession>A0A0A9A264</accession>
<evidence type="ECO:0000313" key="1">
    <source>
        <dbReference type="EMBL" id="JAD45754.1"/>
    </source>
</evidence>
<organism evidence="1">
    <name type="scientific">Arundo donax</name>
    <name type="common">Giant reed</name>
    <name type="synonym">Donax arundinaceus</name>
    <dbReference type="NCBI Taxonomy" id="35708"/>
    <lineage>
        <taxon>Eukaryota</taxon>
        <taxon>Viridiplantae</taxon>
        <taxon>Streptophyta</taxon>
        <taxon>Embryophyta</taxon>
        <taxon>Tracheophyta</taxon>
        <taxon>Spermatophyta</taxon>
        <taxon>Magnoliopsida</taxon>
        <taxon>Liliopsida</taxon>
        <taxon>Poales</taxon>
        <taxon>Poaceae</taxon>
        <taxon>PACMAD clade</taxon>
        <taxon>Arundinoideae</taxon>
        <taxon>Arundineae</taxon>
        <taxon>Arundo</taxon>
    </lineage>
</organism>
<reference evidence="1" key="1">
    <citation type="submission" date="2014-09" db="EMBL/GenBank/DDBJ databases">
        <authorList>
            <person name="Magalhaes I.L.F."/>
            <person name="Oliveira U."/>
            <person name="Santos F.R."/>
            <person name="Vidigal T.H.D.A."/>
            <person name="Brescovit A.D."/>
            <person name="Santos A.J."/>
        </authorList>
    </citation>
    <scope>NUCLEOTIDE SEQUENCE</scope>
    <source>
        <tissue evidence="1">Shoot tissue taken approximately 20 cm above the soil surface</tissue>
    </source>
</reference>
<dbReference type="EMBL" id="GBRH01252141">
    <property type="protein sequence ID" value="JAD45754.1"/>
    <property type="molecule type" value="Transcribed_RNA"/>
</dbReference>
<proteinExistence type="predicted"/>
<reference evidence="1" key="2">
    <citation type="journal article" date="2015" name="Data Brief">
        <title>Shoot transcriptome of the giant reed, Arundo donax.</title>
        <authorList>
            <person name="Barrero R.A."/>
            <person name="Guerrero F.D."/>
            <person name="Moolhuijzen P."/>
            <person name="Goolsby J.A."/>
            <person name="Tidwell J."/>
            <person name="Bellgard S.E."/>
            <person name="Bellgard M.I."/>
        </authorList>
    </citation>
    <scope>NUCLEOTIDE SEQUENCE</scope>
    <source>
        <tissue evidence="1">Shoot tissue taken approximately 20 cm above the soil surface</tissue>
    </source>
</reference>
<name>A0A0A9A264_ARUDO</name>
<sequence>MWHLPPQECGICCSWSNLKFFALLFHACPWSTTIKCKRLATHVHVLELLLISP</sequence>
<protein>
    <submittedName>
        <fullName evidence="1">Uncharacterized protein</fullName>
    </submittedName>
</protein>
<dbReference type="AlphaFoldDB" id="A0A0A9A264"/>